<dbReference type="SMART" id="SM00487">
    <property type="entry name" value="DEXDc"/>
    <property type="match status" value="1"/>
</dbReference>
<dbReference type="KEGG" id="csd:Clst_1741"/>
<dbReference type="KEGG" id="css:Cst_c18120"/>
<dbReference type="SMART" id="SM00490">
    <property type="entry name" value="HELICc"/>
    <property type="match status" value="1"/>
</dbReference>
<dbReference type="GO" id="GO:0016787">
    <property type="term" value="F:hydrolase activity"/>
    <property type="evidence" value="ECO:0007669"/>
    <property type="project" value="UniProtKB-KW"/>
</dbReference>
<sequence>MGCPRLIMLNHYSSRRNNLLDEFLNPSLKNAQGYDRLAGYFCSSVLEVAGEAIESVDGPIRVVCNSNVKKEDVEVAKMVKRKLVKEWKYSRPEEKAILCQERFKKLYDLLKSGKMQVKVMPDDVYGLVHAKAGVITRHDGSKIAYIGSVNETRAAWTENYEMLWSDDSEKSVKWVQEEFDFFWNNPYALELCDAIIEDIGRIAQRRVVSLDEWRKNPEPASVVIESPMYKDGLELWNHQKYFIKMVFEEHVNKGGARYILADEVGLGKTAQLALIAELTALYSDKPVLILVPKTLLFQWQDELKSMFGIPSAVFDGNKWVIENGREVKPSNGRPAILQCPRKIAIISHGLIKRASRAIEPLLELEYECVLVDEAHKARRKNLNKPAEEPESNNLMNFLVKLSLRTKTMILATATPIQLHPVEGWDLLYILAQGSERILGSEISQWKRHHLDGIAYICGQKEMPLGSDAWQWIKDPLPSEDEDNMSFLFGDLRKFLGLRKDETKARFNYSELDPHVRDIVDLIAREDFFKNYNPFIRFMVRRRRETLEKLIDPETGKPYLEKIEIKFGEGQDRGLSMPWRIQRAYDLALDFTSLLKERGAKGFYKTLLLRRVCSSIHAGLKTARAIFAKKAIDESILTEDELEDMEDDDLLTLDLSNAKELEYLSEIIDILDNNREEDLKYNKIKEILLKMKWIERGCVIFSEYFDTAQWTAQRLSEDIPDVGIGLYAGIGNSSGIYKKGKLHVMPRDEIKGLVLDGRLKVLVGTDAAGEGLNLQALGTVINIDLPWNPIRLEQRIGRIRRAGQLYKEVYVYNLFYRGSIEEHVHNKLKKRIKHTEEIIGPVSPLLGDERIKDIIEDIDEKEEHPFDIKYRQHVAKVDWENVSTVLNDEERVEHLIKPWM</sequence>
<protein>
    <submittedName>
        <fullName evidence="4">Helicase domain protein</fullName>
    </submittedName>
</protein>
<gene>
    <name evidence="4" type="ordered locus">Cst_c18120</name>
</gene>
<dbReference type="eggNOG" id="COG0553">
    <property type="taxonomic scope" value="Bacteria"/>
</dbReference>
<proteinExistence type="predicted"/>
<name>L7VKX4_THES1</name>
<dbReference type="PROSITE" id="PS51192">
    <property type="entry name" value="HELICASE_ATP_BIND_1"/>
    <property type="match status" value="1"/>
</dbReference>
<dbReference type="Pfam" id="PF00271">
    <property type="entry name" value="Helicase_C"/>
    <property type="match status" value="1"/>
</dbReference>
<accession>L7VKX4</accession>
<dbReference type="PANTHER" id="PTHR45766:SF6">
    <property type="entry name" value="SWI_SNF-RELATED MATRIX-ASSOCIATED ACTIN-DEPENDENT REGULATOR OF CHROMATIN SUBFAMILY A-LIKE PROTEIN 1"/>
    <property type="match status" value="1"/>
</dbReference>
<keyword evidence="5" id="KW-1185">Reference proteome</keyword>
<dbReference type="Pfam" id="PF00176">
    <property type="entry name" value="SNF2-rel_dom"/>
    <property type="match status" value="1"/>
</dbReference>
<dbReference type="PANTHER" id="PTHR45766">
    <property type="entry name" value="DNA ANNEALING HELICASE AND ENDONUCLEASE ZRANB3 FAMILY MEMBER"/>
    <property type="match status" value="1"/>
</dbReference>
<dbReference type="InterPro" id="IPR014001">
    <property type="entry name" value="Helicase_ATP-bd"/>
</dbReference>
<dbReference type="Proteomes" id="UP000011220">
    <property type="component" value="Chromosome"/>
</dbReference>
<dbReference type="NCBIfam" id="NF042964">
    <property type="entry name" value="phospholipD_antiphage"/>
    <property type="match status" value="1"/>
</dbReference>
<dbReference type="PATRIC" id="fig|1121335.3.peg.1801"/>
<feature type="domain" description="Helicase ATP-binding" evidence="2">
    <location>
        <begin position="249"/>
        <end position="433"/>
    </location>
</feature>
<dbReference type="STRING" id="1121335.Cst_c18120"/>
<dbReference type="Gene3D" id="3.30.870.10">
    <property type="entry name" value="Endonuclease Chain A"/>
    <property type="match status" value="1"/>
</dbReference>
<dbReference type="SUPFAM" id="SSF52540">
    <property type="entry name" value="P-loop containing nucleoside triphosphate hydrolases"/>
    <property type="match status" value="2"/>
</dbReference>
<keyword evidence="1" id="KW-0378">Hydrolase</keyword>
<keyword evidence="4" id="KW-0067">ATP-binding</keyword>
<dbReference type="Gene3D" id="3.40.50.10810">
    <property type="entry name" value="Tandem AAA-ATPase domain"/>
    <property type="match status" value="1"/>
</dbReference>
<dbReference type="GO" id="GO:0004386">
    <property type="term" value="F:helicase activity"/>
    <property type="evidence" value="ECO:0007669"/>
    <property type="project" value="UniProtKB-KW"/>
</dbReference>
<dbReference type="GO" id="GO:0005524">
    <property type="term" value="F:ATP binding"/>
    <property type="evidence" value="ECO:0007669"/>
    <property type="project" value="InterPro"/>
</dbReference>
<dbReference type="PROSITE" id="PS51194">
    <property type="entry name" value="HELICASE_CTER"/>
    <property type="match status" value="1"/>
</dbReference>
<evidence type="ECO:0000313" key="4">
    <source>
        <dbReference type="EMBL" id="AGC68790.1"/>
    </source>
</evidence>
<feature type="domain" description="Helicase C-terminal" evidence="3">
    <location>
        <begin position="682"/>
        <end position="858"/>
    </location>
</feature>
<dbReference type="CDD" id="cd09179">
    <property type="entry name" value="PLDc_N_DEXD_a"/>
    <property type="match status" value="1"/>
</dbReference>
<dbReference type="EMBL" id="CP004044">
    <property type="protein sequence ID" value="AGC68790.1"/>
    <property type="molecule type" value="Genomic_DNA"/>
</dbReference>
<evidence type="ECO:0000259" key="2">
    <source>
        <dbReference type="PROSITE" id="PS51192"/>
    </source>
</evidence>
<dbReference type="InterPro" id="IPR001650">
    <property type="entry name" value="Helicase_C-like"/>
</dbReference>
<reference evidence="4 5" key="1">
    <citation type="journal article" date="2013" name="Genome Announc.">
        <title>Complete genome sequence of Clostridium stercorarium subsp. stercorarium strain DSM 8532, a thermophilic degrader of plant cell wall fibers.</title>
        <authorList>
            <person name="Poehlein A."/>
            <person name="Zverlov V.V."/>
            <person name="Daniel R."/>
            <person name="Schwarz W.H."/>
            <person name="Liebl W."/>
        </authorList>
    </citation>
    <scope>NUCLEOTIDE SEQUENCE [LARGE SCALE GENOMIC DNA]</scope>
    <source>
        <strain evidence="5">ATCC 35414 / DSM 8532 / NCIMB 11754</strain>
    </source>
</reference>
<dbReference type="CDD" id="cd18793">
    <property type="entry name" value="SF2_C_SNF"/>
    <property type="match status" value="1"/>
</dbReference>
<organism evidence="4 5">
    <name type="scientific">Thermoclostridium stercorarium (strain ATCC 35414 / DSM 8532 / NCIMB 11754)</name>
    <name type="common">Clostridium stercorarium</name>
    <dbReference type="NCBI Taxonomy" id="1121335"/>
    <lineage>
        <taxon>Bacteria</taxon>
        <taxon>Bacillati</taxon>
        <taxon>Bacillota</taxon>
        <taxon>Clostridia</taxon>
        <taxon>Eubacteriales</taxon>
        <taxon>Oscillospiraceae</taxon>
        <taxon>Thermoclostridium</taxon>
    </lineage>
</organism>
<dbReference type="InterPro" id="IPR027417">
    <property type="entry name" value="P-loop_NTPase"/>
</dbReference>
<keyword evidence="4" id="KW-0547">Nucleotide-binding</keyword>
<keyword evidence="4" id="KW-0347">Helicase</keyword>
<dbReference type="InterPro" id="IPR049952">
    <property type="entry name" value="PhospholipD-like_anti-phage"/>
</dbReference>
<dbReference type="InterPro" id="IPR049730">
    <property type="entry name" value="SNF2/RAD54-like_C"/>
</dbReference>
<dbReference type="AlphaFoldDB" id="L7VKX4"/>
<evidence type="ECO:0000259" key="3">
    <source>
        <dbReference type="PROSITE" id="PS51194"/>
    </source>
</evidence>
<evidence type="ECO:0000256" key="1">
    <source>
        <dbReference type="ARBA" id="ARBA00022801"/>
    </source>
</evidence>
<dbReference type="SUPFAM" id="SSF56024">
    <property type="entry name" value="Phospholipase D/nuclease"/>
    <property type="match status" value="1"/>
</dbReference>
<dbReference type="Gene3D" id="3.40.50.300">
    <property type="entry name" value="P-loop containing nucleotide triphosphate hydrolases"/>
    <property type="match status" value="1"/>
</dbReference>
<dbReference type="Pfam" id="PF13091">
    <property type="entry name" value="PLDc_2"/>
    <property type="match status" value="1"/>
</dbReference>
<dbReference type="InterPro" id="IPR000330">
    <property type="entry name" value="SNF2_N"/>
</dbReference>
<evidence type="ECO:0000313" key="5">
    <source>
        <dbReference type="Proteomes" id="UP000011220"/>
    </source>
</evidence>
<dbReference type="InterPro" id="IPR025202">
    <property type="entry name" value="PLD-like_dom"/>
</dbReference>
<dbReference type="InterPro" id="IPR038718">
    <property type="entry name" value="SNF2-like_sf"/>
</dbReference>